<sequence>MEKQQRKSGNGTKPKTRPTEKEQNELRKPKKYHEQCFDSENKPTEKRIRYRDDEVIEYHKEKKKQRDKKDKRHSAETECDNKSRHGNEKNEVLEEKICSNEKRNETRKKSSQGGKGKQNESTNGEKVKSCRSGSERSKDVRLKRKPRVEDADYESVCESEMRSGCSKSLRRRDRNEKDDEESKYHQRRRSSALQESDVKEDKKERRKERLKSDGVKEGERVFHRSVSENQTVESRNKQSRRRADEKSHRKTCSKKTKERRDKYDRYEDARKYHSDSEVDQTRTNISACANDRKADSADNEKVVNIGELYDYFYREETKGRRTRNDDVSNKRRGSAPSETPIEGGRAEDEKIEGKQSTIRGKLIRVLFKRVKDLLKETETLRDERKEFMSQIEALSKQVAGLRLKEEEHLTTELRIKERLNSIATGIHVSEKGTSFRDEIQSILNDIQTKYVTYWQTHEQNLQRVQSQAEDKIQSLMSSVVGKYMKMNEMQTDPSTAPVPINTQSFTDSHILSDKHTKFGYTGLPKNTELKDHGHSGRLLDSTEPTTEYSFTFSNSNSTGETVLQNTNIPNTNYMRLTTDTNKDIDTLTTRSILENPQNKALEQQANGLQNTNDFPLRYMKPLYVDTGSQQQSSFPNTGKNGQNLLRIAAPKSSILADQNVSKVQSINKQMGERNPRLNQDNILQKSEQQHIETSNGQDIQKTKDELKEFWRHKLLQPNPLQTIRKEREESDHKYSIGQRNQY</sequence>
<dbReference type="OrthoDB" id="10650127at2759"/>
<feature type="compositionally biased region" description="Basic and acidic residues" evidence="2">
    <location>
        <begin position="173"/>
        <end position="184"/>
    </location>
</feature>
<feature type="compositionally biased region" description="Basic and acidic residues" evidence="2">
    <location>
        <begin position="17"/>
        <end position="60"/>
    </location>
</feature>
<keyword evidence="4" id="KW-1185">Reference proteome</keyword>
<accession>A0A7M5XL88</accession>
<feature type="compositionally biased region" description="Basic residues" evidence="2">
    <location>
        <begin position="248"/>
        <end position="257"/>
    </location>
</feature>
<proteinExistence type="predicted"/>
<evidence type="ECO:0000313" key="3">
    <source>
        <dbReference type="EnsemblMetazoa" id="CLYHEMP024926.1"/>
    </source>
</evidence>
<feature type="compositionally biased region" description="Basic and acidic residues" evidence="2">
    <location>
        <begin position="319"/>
        <end position="329"/>
    </location>
</feature>
<dbReference type="RefSeq" id="XP_066926271.1">
    <property type="nucleotide sequence ID" value="XM_067070170.1"/>
</dbReference>
<dbReference type="AlphaFoldDB" id="A0A7M5XL88"/>
<protein>
    <submittedName>
        <fullName evidence="3">Uncharacterized protein</fullName>
    </submittedName>
</protein>
<evidence type="ECO:0000256" key="2">
    <source>
        <dbReference type="SAM" id="MobiDB-lite"/>
    </source>
</evidence>
<organism evidence="3 4">
    <name type="scientific">Clytia hemisphaerica</name>
    <dbReference type="NCBI Taxonomy" id="252671"/>
    <lineage>
        <taxon>Eukaryota</taxon>
        <taxon>Metazoa</taxon>
        <taxon>Cnidaria</taxon>
        <taxon>Hydrozoa</taxon>
        <taxon>Hydroidolina</taxon>
        <taxon>Leptothecata</taxon>
        <taxon>Obeliida</taxon>
        <taxon>Clytiidae</taxon>
        <taxon>Clytia</taxon>
    </lineage>
</organism>
<evidence type="ECO:0000256" key="1">
    <source>
        <dbReference type="SAM" id="Coils"/>
    </source>
</evidence>
<feature type="coiled-coil region" evidence="1">
    <location>
        <begin position="370"/>
        <end position="404"/>
    </location>
</feature>
<feature type="compositionally biased region" description="Basic and acidic residues" evidence="2">
    <location>
        <begin position="73"/>
        <end position="108"/>
    </location>
</feature>
<feature type="compositionally biased region" description="Basic and acidic residues" evidence="2">
    <location>
        <begin position="210"/>
        <end position="226"/>
    </location>
</feature>
<dbReference type="EnsemblMetazoa" id="CLYHEMT024926.1">
    <property type="protein sequence ID" value="CLYHEMP024926.1"/>
    <property type="gene ID" value="CLYHEMG024926"/>
</dbReference>
<name>A0A7M5XL88_9CNID</name>
<dbReference type="Proteomes" id="UP000594262">
    <property type="component" value="Unplaced"/>
</dbReference>
<dbReference type="GeneID" id="136813672"/>
<reference evidence="3" key="1">
    <citation type="submission" date="2021-01" db="UniProtKB">
        <authorList>
            <consortium name="EnsemblMetazoa"/>
        </authorList>
    </citation>
    <scope>IDENTIFICATION</scope>
</reference>
<feature type="region of interest" description="Disordered" evidence="2">
    <location>
        <begin position="319"/>
        <end position="352"/>
    </location>
</feature>
<evidence type="ECO:0000313" key="4">
    <source>
        <dbReference type="Proteomes" id="UP000594262"/>
    </source>
</evidence>
<feature type="compositionally biased region" description="Basic and acidic residues" evidence="2">
    <location>
        <begin position="258"/>
        <end position="280"/>
    </location>
</feature>
<feature type="compositionally biased region" description="Basic and acidic residues" evidence="2">
    <location>
        <begin position="123"/>
        <end position="140"/>
    </location>
</feature>
<feature type="compositionally biased region" description="Basic residues" evidence="2">
    <location>
        <begin position="61"/>
        <end position="72"/>
    </location>
</feature>
<keyword evidence="1" id="KW-0175">Coiled coil</keyword>
<feature type="region of interest" description="Disordered" evidence="2">
    <location>
        <begin position="1"/>
        <end position="283"/>
    </location>
</feature>